<keyword evidence="4" id="KW-1185">Reference proteome</keyword>
<dbReference type="Proteomes" id="UP000006672">
    <property type="component" value="Unassembled WGS sequence"/>
</dbReference>
<accession>A0A4E9FF52</accession>
<dbReference type="SUPFAM" id="SSF52768">
    <property type="entry name" value="Arginase/deacetylase"/>
    <property type="match status" value="1"/>
</dbReference>
<organism evidence="3">
    <name type="scientific">Brugia malayi</name>
    <name type="common">Filarial nematode worm</name>
    <dbReference type="NCBI Taxonomy" id="6279"/>
    <lineage>
        <taxon>Eukaryota</taxon>
        <taxon>Metazoa</taxon>
        <taxon>Ecdysozoa</taxon>
        <taxon>Nematoda</taxon>
        <taxon>Chromadorea</taxon>
        <taxon>Rhabditida</taxon>
        <taxon>Spirurina</taxon>
        <taxon>Spiruromorpha</taxon>
        <taxon>Filarioidea</taxon>
        <taxon>Onchocercidae</taxon>
        <taxon>Brugia</taxon>
    </lineage>
</organism>
<accession>A0A8L7SN82</accession>
<proteinExistence type="predicted"/>
<name>A0A4E9FF52_BRUMA</name>
<comment type="catalytic activity">
    <reaction evidence="1">
        <text>N(6)-acetyl-L-lysyl-[histone] + H2O = L-lysyl-[histone] + acetate</text>
        <dbReference type="Rhea" id="RHEA:58196"/>
        <dbReference type="Rhea" id="RHEA-COMP:9845"/>
        <dbReference type="Rhea" id="RHEA-COMP:11338"/>
        <dbReference type="ChEBI" id="CHEBI:15377"/>
        <dbReference type="ChEBI" id="CHEBI:29969"/>
        <dbReference type="ChEBI" id="CHEBI:30089"/>
        <dbReference type="ChEBI" id="CHEBI:61930"/>
        <dbReference type="EC" id="3.5.1.98"/>
    </reaction>
</comment>
<dbReference type="Pfam" id="PF00850">
    <property type="entry name" value="Hist_deacetyl"/>
    <property type="match status" value="1"/>
</dbReference>
<dbReference type="GeneID" id="66057603"/>
<dbReference type="WBParaSite" id="Bm11612.1">
    <property type="protein sequence ID" value="Bm11612.1"/>
    <property type="gene ID" value="WBGene00231873"/>
</dbReference>
<reference evidence="3" key="2">
    <citation type="submission" date="2019-04" db="EMBL/GenBank/DDBJ databases">
        <authorList>
            <person name="Howe K."/>
            <person name="Paulini M."/>
            <person name="Williams G."/>
        </authorList>
    </citation>
    <scope>NUCLEOTIDE SEQUENCE [LARGE SCALE GENOMIC DNA]</scope>
    <source>
        <strain evidence="3">FR3</strain>
    </source>
</reference>
<dbReference type="EMBL" id="CAAKNF010000193">
    <property type="protein sequence ID" value="VIO94956.1"/>
    <property type="molecule type" value="Genomic_DNA"/>
</dbReference>
<dbReference type="GO" id="GO:0141221">
    <property type="term" value="F:histone deacetylase activity, hydrolytic mechanism"/>
    <property type="evidence" value="ECO:0007669"/>
    <property type="project" value="UniProtKB-EC"/>
</dbReference>
<dbReference type="InterPro" id="IPR023801">
    <property type="entry name" value="His_deacetylse_dom"/>
</dbReference>
<dbReference type="PANTHER" id="PTHR10625:SF1">
    <property type="entry name" value="HISTONE DEACETYLASE DOMAIN-CONTAINING PROTEIN"/>
    <property type="match status" value="1"/>
</dbReference>
<dbReference type="GO" id="GO:0040029">
    <property type="term" value="P:epigenetic regulation of gene expression"/>
    <property type="evidence" value="ECO:0007669"/>
    <property type="project" value="TreeGrafter"/>
</dbReference>
<dbReference type="PANTHER" id="PTHR10625">
    <property type="entry name" value="HISTONE DEACETYLASE HDAC1-RELATED"/>
    <property type="match status" value="1"/>
</dbReference>
<dbReference type="CTD" id="66057603"/>
<dbReference type="RefSeq" id="XP_042935332.1">
    <property type="nucleotide sequence ID" value="XM_043079398.1"/>
</dbReference>
<dbReference type="AlphaFoldDB" id="A0A4E9FF52"/>
<dbReference type="OrthoDB" id="424012at2759"/>
<evidence type="ECO:0000313" key="5">
    <source>
        <dbReference type="WBParaSite" id="Bm11612.1"/>
    </source>
</evidence>
<protein>
    <submittedName>
        <fullName evidence="5">Hist_deacetyl domain-containing protein</fullName>
    </submittedName>
</protein>
<evidence type="ECO:0000313" key="4">
    <source>
        <dbReference type="Proteomes" id="UP000006672"/>
    </source>
</evidence>
<dbReference type="InterPro" id="IPR023696">
    <property type="entry name" value="Ureohydrolase_dom_sf"/>
</dbReference>
<gene>
    <name evidence="3" type="primary">Bm11612</name>
    <name evidence="3" type="ORF">BM_BM11612</name>
</gene>
<dbReference type="Gene3D" id="3.40.800.20">
    <property type="entry name" value="Histone deacetylase domain"/>
    <property type="match status" value="2"/>
</dbReference>
<feature type="domain" description="Histone deacetylase" evidence="2">
    <location>
        <begin position="111"/>
        <end position="262"/>
    </location>
</feature>
<reference evidence="5" key="3">
    <citation type="submission" date="2022-04" db="UniProtKB">
        <authorList>
            <consortium name="WormBaseParasite"/>
        </authorList>
    </citation>
    <scope>IDENTIFICATION</scope>
</reference>
<reference evidence="4" key="1">
    <citation type="journal article" date="2007" name="Science">
        <title>Draft genome of the filarial nematode parasite Brugia malayi.</title>
        <authorList>
            <person name="Ghedin E."/>
            <person name="Wang S."/>
            <person name="Spiro D."/>
            <person name="Caler E."/>
            <person name="Zhao Q."/>
            <person name="Crabtree J."/>
            <person name="Allen J.E."/>
            <person name="Delcher A.L."/>
            <person name="Guiliano D.B."/>
            <person name="Miranda-Saavedra D."/>
            <person name="Angiuoli S.V."/>
            <person name="Creasy T."/>
            <person name="Amedeo P."/>
            <person name="Haas B."/>
            <person name="El-Sayed N.M."/>
            <person name="Wortman J.R."/>
            <person name="Feldblyum T."/>
            <person name="Tallon L."/>
            <person name="Schatz M."/>
            <person name="Shumway M."/>
            <person name="Koo H."/>
            <person name="Salzberg S.L."/>
            <person name="Schobel S."/>
            <person name="Pertea M."/>
            <person name="Pop M."/>
            <person name="White O."/>
            <person name="Barton G.J."/>
            <person name="Carlow C.K."/>
            <person name="Crawford M.J."/>
            <person name="Daub J."/>
            <person name="Dimmic M.W."/>
            <person name="Estes C.F."/>
            <person name="Foster J.M."/>
            <person name="Ganatra M."/>
            <person name="Gregory W.F."/>
            <person name="Johnson N.M."/>
            <person name="Jin J."/>
            <person name="Komuniecki R."/>
            <person name="Korf I."/>
            <person name="Kumar S."/>
            <person name="Laney S."/>
            <person name="Li B.W."/>
            <person name="Li W."/>
            <person name="Lindblom T.H."/>
            <person name="Lustigman S."/>
            <person name="Ma D."/>
            <person name="Maina C.V."/>
            <person name="Martin D.M."/>
            <person name="McCarter J.P."/>
            <person name="McReynolds L."/>
            <person name="Mitreva M."/>
            <person name="Nutman T.B."/>
            <person name="Parkinson J."/>
            <person name="Peregrin-Alvarez J.M."/>
            <person name="Poole C."/>
            <person name="Ren Q."/>
            <person name="Saunders L."/>
            <person name="Sluder A.E."/>
            <person name="Smith K."/>
            <person name="Stanke M."/>
            <person name="Unnasch T.R."/>
            <person name="Ware J."/>
            <person name="Wei A.D."/>
            <person name="Weil G."/>
            <person name="Williams D.J."/>
            <person name="Zhang Y."/>
            <person name="Williams S.A."/>
            <person name="Fraser-Liggett C."/>
            <person name="Slatko B."/>
            <person name="Blaxter M.L."/>
            <person name="Scott A.L."/>
        </authorList>
    </citation>
    <scope>NUCLEOTIDE SEQUENCE</scope>
    <source>
        <strain evidence="4">FR3</strain>
    </source>
</reference>
<dbReference type="KEGG" id="bmy:BM_BM11612"/>
<evidence type="ECO:0000313" key="3">
    <source>
        <dbReference type="EMBL" id="VIO94956.1"/>
    </source>
</evidence>
<dbReference type="InterPro" id="IPR037138">
    <property type="entry name" value="His_deacetylse_dom_sf"/>
</dbReference>
<sequence>MFGYVYDDIMQLHANPYDPNGRTQERPERTFLIYNRLKNDGLLENAINIKIREAEDWEICLNHPQQLIKELEEMKTIEKLEEYCQGHELLWLCSDSVRIARLVVGGVIDFILIVDIDYHCGNGLYHSFKGDNRFLYINFHAYHYGAFWPYEEEYDYDNKYENIISIPLNSAMNTEGDYIGALRHLVIPIAQEYQPELVLVALGFDSAYYDDLLEHGQGIKAHGFGHIMKILDDLWPNKILAILEGGYFSGSYTECAAMSVRGLRRMKLPKLEHPKQINACMTETLWNSLCYHAKRWKNIAKHLEKLQNMQVKHGLQKYVPPATKIFLGDNFRKLWNDVQELKVARTRDWIPGMSDDDICIASEKVNEYIQQYEYDRPTDELTDDEFLEQLLWHSKRRGEAFLKSIPTTLFFYNSMRECMKNEKGIYLIIDMYAYRKAAHKYRIM</sequence>
<dbReference type="GO" id="GO:0000118">
    <property type="term" value="C:histone deacetylase complex"/>
    <property type="evidence" value="ECO:0007669"/>
    <property type="project" value="TreeGrafter"/>
</dbReference>
<evidence type="ECO:0000256" key="1">
    <source>
        <dbReference type="ARBA" id="ARBA00048287"/>
    </source>
</evidence>
<evidence type="ECO:0000259" key="2">
    <source>
        <dbReference type="Pfam" id="PF00850"/>
    </source>
</evidence>